<accession>A0ABY7Q0R8</accession>
<reference evidence="2" key="1">
    <citation type="submission" date="2022-12" db="EMBL/GenBank/DDBJ databases">
        <authorList>
            <person name="Mo P."/>
        </authorList>
    </citation>
    <scope>NUCLEOTIDE SEQUENCE [LARGE SCALE GENOMIC DNA]</scope>
    <source>
        <strain evidence="2">HUAS 3-15</strain>
    </source>
</reference>
<name>A0ABY7Q0R8_9ACTN</name>
<gene>
    <name evidence="1" type="ORF">O1G21_10840</name>
</gene>
<dbReference type="EMBL" id="CP115450">
    <property type="protein sequence ID" value="WBP86288.1"/>
    <property type="molecule type" value="Genomic_DNA"/>
</dbReference>
<proteinExistence type="predicted"/>
<evidence type="ECO:0000313" key="1">
    <source>
        <dbReference type="EMBL" id="WBP86288.1"/>
    </source>
</evidence>
<keyword evidence="2" id="KW-1185">Reference proteome</keyword>
<sequence length="133" mass="13871">MAEVEVPFESGVPACGEHPDVPAAPVFLAVDVDQEFIAQVGIQGGEPGALGGYQLGQGPGCGLRPCGRVAAEQEEQIELEETRGPLVVLGEALRSESPEHLLVGVSELMVRQTLCREVAEGGGKAVQDVVAQR</sequence>
<organism evidence="1 2">
    <name type="scientific">Kitasatospora cathayae</name>
    <dbReference type="NCBI Taxonomy" id="3004092"/>
    <lineage>
        <taxon>Bacteria</taxon>
        <taxon>Bacillati</taxon>
        <taxon>Actinomycetota</taxon>
        <taxon>Actinomycetes</taxon>
        <taxon>Kitasatosporales</taxon>
        <taxon>Streptomycetaceae</taxon>
        <taxon>Kitasatospora</taxon>
    </lineage>
</organism>
<evidence type="ECO:0000313" key="2">
    <source>
        <dbReference type="Proteomes" id="UP001212821"/>
    </source>
</evidence>
<dbReference type="RefSeq" id="WP_270142840.1">
    <property type="nucleotide sequence ID" value="NZ_CP115450.1"/>
</dbReference>
<protein>
    <submittedName>
        <fullName evidence="1">Uncharacterized protein</fullName>
    </submittedName>
</protein>
<dbReference type="Proteomes" id="UP001212821">
    <property type="component" value="Chromosome"/>
</dbReference>